<keyword evidence="3" id="KW-1185">Reference proteome</keyword>
<name>A0ABW5J0Z7_9BACT</name>
<feature type="transmembrane region" description="Helical" evidence="1">
    <location>
        <begin position="174"/>
        <end position="194"/>
    </location>
</feature>
<feature type="transmembrane region" description="Helical" evidence="1">
    <location>
        <begin position="29"/>
        <end position="48"/>
    </location>
</feature>
<reference evidence="3" key="1">
    <citation type="journal article" date="2019" name="Int. J. Syst. Evol. Microbiol.">
        <title>The Global Catalogue of Microorganisms (GCM) 10K type strain sequencing project: providing services to taxonomists for standard genome sequencing and annotation.</title>
        <authorList>
            <consortium name="The Broad Institute Genomics Platform"/>
            <consortium name="The Broad Institute Genome Sequencing Center for Infectious Disease"/>
            <person name="Wu L."/>
            <person name="Ma J."/>
        </authorList>
    </citation>
    <scope>NUCLEOTIDE SEQUENCE [LARGE SCALE GENOMIC DNA]</scope>
    <source>
        <strain evidence="3">KCTC 52344</strain>
    </source>
</reference>
<dbReference type="EMBL" id="JBHULC010000003">
    <property type="protein sequence ID" value="MFD2519629.1"/>
    <property type="molecule type" value="Genomic_DNA"/>
</dbReference>
<accession>A0ABW5J0Z7</accession>
<evidence type="ECO:0000313" key="2">
    <source>
        <dbReference type="EMBL" id="MFD2519629.1"/>
    </source>
</evidence>
<feature type="transmembrane region" description="Helical" evidence="1">
    <location>
        <begin position="60"/>
        <end position="81"/>
    </location>
</feature>
<organism evidence="2 3">
    <name type="scientific">Emticicia soli</name>
    <dbReference type="NCBI Taxonomy" id="2027878"/>
    <lineage>
        <taxon>Bacteria</taxon>
        <taxon>Pseudomonadati</taxon>
        <taxon>Bacteroidota</taxon>
        <taxon>Cytophagia</taxon>
        <taxon>Cytophagales</taxon>
        <taxon>Leadbetterellaceae</taxon>
        <taxon>Emticicia</taxon>
    </lineage>
</organism>
<gene>
    <name evidence="2" type="ORF">ACFSR2_01955</name>
</gene>
<proteinExistence type="predicted"/>
<keyword evidence="1" id="KW-1133">Transmembrane helix</keyword>
<feature type="transmembrane region" description="Helical" evidence="1">
    <location>
        <begin position="200"/>
        <end position="224"/>
    </location>
</feature>
<protein>
    <recommendedName>
        <fullName evidence="4">EamA domain-containing protein</fullName>
    </recommendedName>
</protein>
<feature type="transmembrane region" description="Helical" evidence="1">
    <location>
        <begin position="146"/>
        <end position="167"/>
    </location>
</feature>
<dbReference type="RefSeq" id="WP_340236551.1">
    <property type="nucleotide sequence ID" value="NZ_JBBEWC010000006.1"/>
</dbReference>
<comment type="caution">
    <text evidence="2">The sequence shown here is derived from an EMBL/GenBank/DDBJ whole genome shotgun (WGS) entry which is preliminary data.</text>
</comment>
<feature type="transmembrane region" description="Helical" evidence="1">
    <location>
        <begin position="87"/>
        <end position="105"/>
    </location>
</feature>
<evidence type="ECO:0008006" key="4">
    <source>
        <dbReference type="Google" id="ProtNLM"/>
    </source>
</evidence>
<evidence type="ECO:0000313" key="3">
    <source>
        <dbReference type="Proteomes" id="UP001597510"/>
    </source>
</evidence>
<dbReference type="Proteomes" id="UP001597510">
    <property type="component" value="Unassembled WGS sequence"/>
</dbReference>
<sequence>MNLKYLTATILLLFSEFFLIELPESQSVIAIALIRILAAFVLCLWYFQYRKPLPTLIDKLFFLTLLLPVLISVGVMFSPGIMKNINIIIHAGILCLWAAVFRQMGAEIKFQGELYKFLWSIPIYALLPILFYVFSLHTSLPNFDKALLLGYTLIYIYTSTLASFLPIQAVDKFWIRWSVILMAFANLLVFYSIFVEKLPWLGTIPRITVILSRCILIMAMLNYFSGKQASEQN</sequence>
<keyword evidence="1" id="KW-0812">Transmembrane</keyword>
<evidence type="ECO:0000256" key="1">
    <source>
        <dbReference type="SAM" id="Phobius"/>
    </source>
</evidence>
<feature type="transmembrane region" description="Helical" evidence="1">
    <location>
        <begin position="117"/>
        <end position="134"/>
    </location>
</feature>
<keyword evidence="1" id="KW-0472">Membrane</keyword>